<dbReference type="RefSeq" id="XP_040621608.1">
    <property type="nucleotide sequence ID" value="XM_040762694.1"/>
</dbReference>
<accession>A0A0C2FRF8</accession>
<dbReference type="AlphaFoldDB" id="A0A0C2FRF8"/>
<proteinExistence type="predicted"/>
<dbReference type="SUPFAM" id="SSF56112">
    <property type="entry name" value="Protein kinase-like (PK-like)"/>
    <property type="match status" value="1"/>
</dbReference>
<organism evidence="4 5">
    <name type="scientific">Sporothrix brasiliensis 5110</name>
    <dbReference type="NCBI Taxonomy" id="1398154"/>
    <lineage>
        <taxon>Eukaryota</taxon>
        <taxon>Fungi</taxon>
        <taxon>Dikarya</taxon>
        <taxon>Ascomycota</taxon>
        <taxon>Pezizomycotina</taxon>
        <taxon>Sordariomycetes</taxon>
        <taxon>Sordariomycetidae</taxon>
        <taxon>Ophiostomatales</taxon>
        <taxon>Ophiostomataceae</taxon>
        <taxon>Sporothrix</taxon>
    </lineage>
</organism>
<dbReference type="Gene3D" id="1.10.510.10">
    <property type="entry name" value="Transferase(Phosphotransferase) domain 1"/>
    <property type="match status" value="1"/>
</dbReference>
<dbReference type="SMART" id="SM00220">
    <property type="entry name" value="S_TKc"/>
    <property type="match status" value="1"/>
</dbReference>
<keyword evidence="2" id="KW-0067">ATP-binding</keyword>
<keyword evidence="1" id="KW-0547">Nucleotide-binding</keyword>
<comment type="caution">
    <text evidence="4">The sequence shown here is derived from an EMBL/GenBank/DDBJ whole genome shotgun (WGS) entry which is preliminary data.</text>
</comment>
<dbReference type="HOGENOM" id="CLU_000288_31_3_1"/>
<protein>
    <recommendedName>
        <fullName evidence="3">Protein kinase domain-containing protein</fullName>
    </recommendedName>
</protein>
<dbReference type="GO" id="GO:0005524">
    <property type="term" value="F:ATP binding"/>
    <property type="evidence" value="ECO:0007669"/>
    <property type="project" value="UniProtKB-KW"/>
</dbReference>
<dbReference type="GeneID" id="63677615"/>
<dbReference type="OrthoDB" id="1668230at2759"/>
<dbReference type="GO" id="GO:0097527">
    <property type="term" value="P:necroptotic signaling pathway"/>
    <property type="evidence" value="ECO:0007669"/>
    <property type="project" value="TreeGrafter"/>
</dbReference>
<feature type="domain" description="Protein kinase" evidence="3">
    <location>
        <begin position="15"/>
        <end position="261"/>
    </location>
</feature>
<dbReference type="InterPro" id="IPR000719">
    <property type="entry name" value="Prot_kinase_dom"/>
</dbReference>
<dbReference type="EMBL" id="AWTV01000005">
    <property type="protein sequence ID" value="KIH93598.1"/>
    <property type="molecule type" value="Genomic_DNA"/>
</dbReference>
<dbReference type="InterPro" id="IPR011009">
    <property type="entry name" value="Kinase-like_dom_sf"/>
</dbReference>
<reference evidence="4 5" key="1">
    <citation type="journal article" date="2014" name="BMC Genomics">
        <title>Comparative genomics of the major fungal agents of human and animal Sporotrichosis: Sporothrix schenckii and Sporothrix brasiliensis.</title>
        <authorList>
            <person name="Teixeira M.M."/>
            <person name="de Almeida L.G."/>
            <person name="Kubitschek-Barreira P."/>
            <person name="Alves F.L."/>
            <person name="Kioshima E.S."/>
            <person name="Abadio A.K."/>
            <person name="Fernandes L."/>
            <person name="Derengowski L.S."/>
            <person name="Ferreira K.S."/>
            <person name="Souza R.C."/>
            <person name="Ruiz J.C."/>
            <person name="de Andrade N.C."/>
            <person name="Paes H.C."/>
            <person name="Nicola A.M."/>
            <person name="Albuquerque P."/>
            <person name="Gerber A.L."/>
            <person name="Martins V.P."/>
            <person name="Peconick L.D."/>
            <person name="Neto A.V."/>
            <person name="Chaucanez C.B."/>
            <person name="Silva P.A."/>
            <person name="Cunha O.L."/>
            <person name="de Oliveira F.F."/>
            <person name="dos Santos T.C."/>
            <person name="Barros A.L."/>
            <person name="Soares M.A."/>
            <person name="de Oliveira L.M."/>
            <person name="Marini M.M."/>
            <person name="Villalobos-Duno H."/>
            <person name="Cunha M.M."/>
            <person name="de Hoog S."/>
            <person name="da Silveira J.F."/>
            <person name="Henrissat B."/>
            <person name="Nino-Vega G.A."/>
            <person name="Cisalpino P.S."/>
            <person name="Mora-Montes H.M."/>
            <person name="Almeida S.R."/>
            <person name="Stajich J.E."/>
            <person name="Lopes-Bezerra L.M."/>
            <person name="Vasconcelos A.T."/>
            <person name="Felipe M.S."/>
        </authorList>
    </citation>
    <scope>NUCLEOTIDE SEQUENCE [LARGE SCALE GENOMIC DNA]</scope>
    <source>
        <strain evidence="4 5">5110</strain>
    </source>
</reference>
<evidence type="ECO:0000256" key="2">
    <source>
        <dbReference type="ARBA" id="ARBA00022840"/>
    </source>
</evidence>
<evidence type="ECO:0000259" key="3">
    <source>
        <dbReference type="PROSITE" id="PS50011"/>
    </source>
</evidence>
<dbReference type="Proteomes" id="UP000031575">
    <property type="component" value="Unassembled WGS sequence"/>
</dbReference>
<dbReference type="VEuPathDB" id="FungiDB:SPBR_04411"/>
<evidence type="ECO:0000313" key="5">
    <source>
        <dbReference type="Proteomes" id="UP000031575"/>
    </source>
</evidence>
<evidence type="ECO:0000313" key="4">
    <source>
        <dbReference type="EMBL" id="KIH93598.1"/>
    </source>
</evidence>
<dbReference type="Pfam" id="PF00069">
    <property type="entry name" value="Pkinase"/>
    <property type="match status" value="1"/>
</dbReference>
<keyword evidence="5" id="KW-1185">Reference proteome</keyword>
<dbReference type="PROSITE" id="PS50011">
    <property type="entry name" value="PROTEIN_KINASE_DOM"/>
    <property type="match status" value="1"/>
</dbReference>
<evidence type="ECO:0000256" key="1">
    <source>
        <dbReference type="ARBA" id="ARBA00022741"/>
    </source>
</evidence>
<name>A0A0C2FRF8_9PEZI</name>
<dbReference type="PANTHER" id="PTHR44329">
    <property type="entry name" value="SERINE/THREONINE-PROTEIN KINASE TNNI3K-RELATED"/>
    <property type="match status" value="1"/>
</dbReference>
<dbReference type="InterPro" id="IPR051681">
    <property type="entry name" value="Ser/Thr_Kinases-Pseudokinases"/>
</dbReference>
<gene>
    <name evidence="4" type="ORF">SPBR_04411</name>
</gene>
<dbReference type="PANTHER" id="PTHR44329:SF298">
    <property type="entry name" value="MIXED LINEAGE KINASE DOMAIN-LIKE PROTEIN"/>
    <property type="match status" value="1"/>
</dbReference>
<dbReference type="GO" id="GO:0004672">
    <property type="term" value="F:protein kinase activity"/>
    <property type="evidence" value="ECO:0007669"/>
    <property type="project" value="InterPro"/>
</dbReference>
<sequence>MAETKQTEIVGVRCPKGCETIMTGSTGAVYGFEDRPDVVVKLPYETDRHKARFDTEKAIFRRLGSHPHIVPCLGIEDNDRGGRIYMARAKHTAIRGYFREGGTASQAERVRWCRDLAAAVHYIHDKGVRWGDIGGRNILFTADRNIWICDFAGSGLDGAPPIVWGEDGFRHPDDESPETSTGTMPCEIHALGSAMYELITSKCPHWKEEAECRGRAAGLLRRGVYPDVSDVALGDVIQRCWKGEYTSAREVAEGIEEKVLLSLSSLWDSQ</sequence>